<sequence>MTFRSLFVSLVVSGFVAVSASSCASEGECRYNSDCLGSYCSDGTCKKDCVDATIDCPRGYVCNGVAQCEPGSGISSETVDGGGEGGTTIPPNDSGTKPGDDGGTTGPKDSGGGDSTTGPGAKVLLDKCTSGSDCASGVCETLYVGGPKRCTKTCASTSDCMQGTRCVDFNGQSRCAISDVGRTCTAANQCNSFCLINQKYCTVSCQTGADCPNGYGCQAVGASAQRVCVKAEAPCGDGVNAECIAPVACDETGLVSSCTLACNSAADCPQRAQGLAPWTCDGVCRRPGDVYGPLAGGEPAEYACNGVGAVVNICNDAQHMNLTSFTIPNAPAVNCNAQTTTSGAGGDTCVDSCRYQGGCAFGFACTALGSIGGNRIGLCLPSNGKGEIGDGCGVDSDCFFGHCNRNTGKCSRDCTVDGLCTTGSTCSAGASPNVEGKPFRRCE</sequence>
<evidence type="ECO:0000313" key="4">
    <source>
        <dbReference type="Proteomes" id="UP000064967"/>
    </source>
</evidence>
<dbReference type="EMBL" id="CP012333">
    <property type="protein sequence ID" value="AKV01086.1"/>
    <property type="molecule type" value="Genomic_DNA"/>
</dbReference>
<gene>
    <name evidence="3" type="ORF">AKJ09_07749</name>
</gene>
<dbReference type="RefSeq" id="WP_146652250.1">
    <property type="nucleotide sequence ID" value="NZ_CP012333.1"/>
</dbReference>
<dbReference type="AlphaFoldDB" id="A0A0K1Q5H9"/>
<reference evidence="3 4" key="1">
    <citation type="submission" date="2015-08" db="EMBL/GenBank/DDBJ databases">
        <authorList>
            <person name="Babu N.S."/>
            <person name="Beckwith C.J."/>
            <person name="Beseler K.G."/>
            <person name="Brison A."/>
            <person name="Carone J.V."/>
            <person name="Caskin T.P."/>
            <person name="Diamond M."/>
            <person name="Durham M.E."/>
            <person name="Foxe J.M."/>
            <person name="Go M."/>
            <person name="Henderson B.A."/>
            <person name="Jones I.B."/>
            <person name="McGettigan J.A."/>
            <person name="Micheletti S.J."/>
            <person name="Nasrallah M.E."/>
            <person name="Ortiz D."/>
            <person name="Piller C.R."/>
            <person name="Privatt S.R."/>
            <person name="Schneider S.L."/>
            <person name="Sharp S."/>
            <person name="Smith T.C."/>
            <person name="Stanton J.D."/>
            <person name="Ullery H.E."/>
            <person name="Wilson R.J."/>
            <person name="Serrano M.G."/>
            <person name="Buck G."/>
            <person name="Lee V."/>
            <person name="Wang Y."/>
            <person name="Carvalho R."/>
            <person name="Voegtly L."/>
            <person name="Shi R."/>
            <person name="Duckworth R."/>
            <person name="Johnson A."/>
            <person name="Loviza R."/>
            <person name="Walstead R."/>
            <person name="Shah Z."/>
            <person name="Kiflezghi M."/>
            <person name="Wade K."/>
            <person name="Ball S.L."/>
            <person name="Bradley K.W."/>
            <person name="Asai D.J."/>
            <person name="Bowman C.A."/>
            <person name="Russell D.A."/>
            <person name="Pope W.H."/>
            <person name="Jacobs-Sera D."/>
            <person name="Hendrix R.W."/>
            <person name="Hatfull G.F."/>
        </authorList>
    </citation>
    <scope>NUCLEOTIDE SEQUENCE [LARGE SCALE GENOMIC DNA]</scope>
    <source>
        <strain evidence="3 4">DSM 27648</strain>
    </source>
</reference>
<dbReference type="OrthoDB" id="5485850at2"/>
<feature type="signal peptide" evidence="2">
    <location>
        <begin position="1"/>
        <end position="24"/>
    </location>
</feature>
<feature type="chain" id="PRO_5005466624" evidence="2">
    <location>
        <begin position="25"/>
        <end position="443"/>
    </location>
</feature>
<feature type="compositionally biased region" description="Gly residues" evidence="1">
    <location>
        <begin position="101"/>
        <end position="115"/>
    </location>
</feature>
<proteinExistence type="predicted"/>
<dbReference type="PROSITE" id="PS51257">
    <property type="entry name" value="PROKAR_LIPOPROTEIN"/>
    <property type="match status" value="1"/>
</dbReference>
<accession>A0A0K1Q5H9</accession>
<feature type="region of interest" description="Disordered" evidence="1">
    <location>
        <begin position="76"/>
        <end position="118"/>
    </location>
</feature>
<evidence type="ECO:0000256" key="2">
    <source>
        <dbReference type="SAM" id="SignalP"/>
    </source>
</evidence>
<evidence type="ECO:0000313" key="3">
    <source>
        <dbReference type="EMBL" id="AKV01086.1"/>
    </source>
</evidence>
<organism evidence="3 4">
    <name type="scientific">Labilithrix luteola</name>
    <dbReference type="NCBI Taxonomy" id="1391654"/>
    <lineage>
        <taxon>Bacteria</taxon>
        <taxon>Pseudomonadati</taxon>
        <taxon>Myxococcota</taxon>
        <taxon>Polyangia</taxon>
        <taxon>Polyangiales</taxon>
        <taxon>Labilitrichaceae</taxon>
        <taxon>Labilithrix</taxon>
    </lineage>
</organism>
<name>A0A0K1Q5H9_9BACT</name>
<dbReference type="Proteomes" id="UP000064967">
    <property type="component" value="Chromosome"/>
</dbReference>
<keyword evidence="2" id="KW-0732">Signal</keyword>
<dbReference type="KEGG" id="llu:AKJ09_07749"/>
<protein>
    <submittedName>
        <fullName evidence="3">Tryptophan synthase alpha chain</fullName>
    </submittedName>
</protein>
<keyword evidence="4" id="KW-1185">Reference proteome</keyword>
<evidence type="ECO:0000256" key="1">
    <source>
        <dbReference type="SAM" id="MobiDB-lite"/>
    </source>
</evidence>
<dbReference type="STRING" id="1391654.AKJ09_07749"/>